<dbReference type="PROSITE" id="PS00927">
    <property type="entry name" value="TREHALASE_1"/>
    <property type="match status" value="1"/>
</dbReference>
<dbReference type="AlphaFoldDB" id="A0A642UJZ9"/>
<reference evidence="8 9" key="1">
    <citation type="submission" date="2019-07" db="EMBL/GenBank/DDBJ databases">
        <title>Genome assembly of two rare yeast pathogens: Diutina rugosa and Trichomonascus ciferrii.</title>
        <authorList>
            <person name="Mixao V."/>
            <person name="Saus E."/>
            <person name="Hansen A."/>
            <person name="Lass-Flor C."/>
            <person name="Gabaldon T."/>
        </authorList>
    </citation>
    <scope>NUCLEOTIDE SEQUENCE [LARGE SCALE GENOMIC DNA]</scope>
    <source>
        <strain evidence="8 9">CBS 613</strain>
    </source>
</reference>
<dbReference type="EC" id="3.2.1.28" evidence="5"/>
<evidence type="ECO:0000256" key="2">
    <source>
        <dbReference type="ARBA" id="ARBA00005615"/>
    </source>
</evidence>
<evidence type="ECO:0000256" key="1">
    <source>
        <dbReference type="ARBA" id="ARBA00001576"/>
    </source>
</evidence>
<dbReference type="InterPro" id="IPR012341">
    <property type="entry name" value="6hp_glycosidase-like_sf"/>
</dbReference>
<dbReference type="GO" id="GO:0005509">
    <property type="term" value="F:calcium ion binding"/>
    <property type="evidence" value="ECO:0007669"/>
    <property type="project" value="InterPro"/>
</dbReference>
<dbReference type="InterPro" id="IPR008928">
    <property type="entry name" value="6-hairpin_glycosidase_sf"/>
</dbReference>
<sequence length="827" mass="95468">MSHHQRNLSNASSSGDPFEAAEVYYEAKNPSTSSAKLRSMSMREMSSLNKQEMNPYRGMTKPLKHTDTIAEESSSSSTEDLDQAAKQLRDLDLKHPGERRPSIIALPQEEATPPPPGQSIAEESDSDGNDMLEVASHNKNHVFRLRRASVDLTRLKPRKFYIPDIDATLKELLENEDTDHNFQITIEDTGPKVFNLGTVNSKGYVKAQIYGTYLLSNLLQELTIAKRFGRKEMVLDERRLSENPVKRLQRLIQTQFWRSLTRQLNKDNILEMSADTKILEDYTDIHGVVHKNQPTHRIYVPYNRDDQYNYFMAIKNDNPDWPLHVERLPQKIDAEYIKSINDKPGLLSLSMYPDPEDPTNLVSQPYVVPGGRFNEQYGWDSYMETLGLLTDVTSDHQNHLRLARGMAENFIFQIQHYGKILNANRSYYLGRSQPPFLTDMTLRIFNKTMEVAPERYNDTMDFLERALRASIKEYHEVWVCKPRLDEATGLSCYHPEGIGIPPETEATHFDSVLAPYLKKYNLTREEFIAIYNDQKIYEPALDEYFLHDRAVRESGHDTSYRLEGKCAHLATVDLNSLLYKYETDIAFMVMTFFDNKYDYHGEIQTEEMWLTRAAQRRERINRYLWNEKDSIYYDYNVKEKAQTGYESATTFWPLWAQCATDEQAKAMVTNTVVKLEELGGLAAGTLRSRGEISLDRPSRQWDYPFGWAPQQILAWIGLINYGYDGVARRLAYRWLYMMTKAFVDYNGVVVEKYNVIGTSAPHKVDAEYGNQGLDFKGVANEGFGWVNASYVFGLTLMNLQALRALGTMTPPPVFLRNLHPEQRAFFE</sequence>
<dbReference type="Gene3D" id="1.50.10.10">
    <property type="match status" value="1"/>
</dbReference>
<protein>
    <recommendedName>
        <fullName evidence="5">Trehalase</fullName>
        <ecNumber evidence="5">3.2.1.28</ecNumber>
    </recommendedName>
    <alternativeName>
        <fullName evidence="5">Alpha-trehalose glucohydrolase</fullName>
    </alternativeName>
</protein>
<dbReference type="GeneID" id="54782994"/>
<feature type="domain" description="Neutral trehalase Ca2+ binding" evidence="7">
    <location>
        <begin position="169"/>
        <end position="198"/>
    </location>
</feature>
<dbReference type="EMBL" id="SWFT01000124">
    <property type="protein sequence ID" value="KAA8899321.1"/>
    <property type="molecule type" value="Genomic_DNA"/>
</dbReference>
<keyword evidence="9" id="KW-1185">Reference proteome</keyword>
<dbReference type="GO" id="GO:0005993">
    <property type="term" value="P:trehalose catabolic process"/>
    <property type="evidence" value="ECO:0007669"/>
    <property type="project" value="InterPro"/>
</dbReference>
<dbReference type="OMA" id="WLFMMTK"/>
<dbReference type="GO" id="GO:0004555">
    <property type="term" value="F:alpha,alpha-trehalase activity"/>
    <property type="evidence" value="ECO:0007669"/>
    <property type="project" value="UniProtKB-EC"/>
</dbReference>
<feature type="compositionally biased region" description="Low complexity" evidence="6">
    <location>
        <begin position="38"/>
        <end position="47"/>
    </location>
</feature>
<dbReference type="PROSITE" id="PS00928">
    <property type="entry name" value="TREHALASE_2"/>
    <property type="match status" value="1"/>
</dbReference>
<name>A0A642UJZ9_DIURU</name>
<dbReference type="Proteomes" id="UP000449547">
    <property type="component" value="Unassembled WGS sequence"/>
</dbReference>
<keyword evidence="3 5" id="KW-0378">Hydrolase</keyword>
<evidence type="ECO:0000313" key="9">
    <source>
        <dbReference type="Proteomes" id="UP000449547"/>
    </source>
</evidence>
<dbReference type="PRINTS" id="PR00744">
    <property type="entry name" value="GLHYDRLASE37"/>
</dbReference>
<evidence type="ECO:0000259" key="7">
    <source>
        <dbReference type="Pfam" id="PF07492"/>
    </source>
</evidence>
<evidence type="ECO:0000256" key="3">
    <source>
        <dbReference type="ARBA" id="ARBA00022801"/>
    </source>
</evidence>
<dbReference type="Pfam" id="PF07492">
    <property type="entry name" value="Trehalase_Ca-bi"/>
    <property type="match status" value="1"/>
</dbReference>
<gene>
    <name evidence="8" type="ORF">DIURU_004343</name>
</gene>
<evidence type="ECO:0000313" key="8">
    <source>
        <dbReference type="EMBL" id="KAA8899321.1"/>
    </source>
</evidence>
<dbReference type="OrthoDB" id="3542292at2759"/>
<dbReference type="Pfam" id="PF01204">
    <property type="entry name" value="Trehalase"/>
    <property type="match status" value="1"/>
</dbReference>
<feature type="region of interest" description="Disordered" evidence="6">
    <location>
        <begin position="104"/>
        <end position="132"/>
    </location>
</feature>
<dbReference type="GO" id="GO:0005737">
    <property type="term" value="C:cytoplasm"/>
    <property type="evidence" value="ECO:0007669"/>
    <property type="project" value="InterPro"/>
</dbReference>
<comment type="caution">
    <text evidence="8">The sequence shown here is derived from an EMBL/GenBank/DDBJ whole genome shotgun (WGS) entry which is preliminary data.</text>
</comment>
<evidence type="ECO:0000256" key="6">
    <source>
        <dbReference type="SAM" id="MobiDB-lite"/>
    </source>
</evidence>
<dbReference type="RefSeq" id="XP_034010835.1">
    <property type="nucleotide sequence ID" value="XM_034157206.1"/>
</dbReference>
<organism evidence="8 9">
    <name type="scientific">Diutina rugosa</name>
    <name type="common">Yeast</name>
    <name type="synonym">Candida rugosa</name>
    <dbReference type="NCBI Taxonomy" id="5481"/>
    <lineage>
        <taxon>Eukaryota</taxon>
        <taxon>Fungi</taxon>
        <taxon>Dikarya</taxon>
        <taxon>Ascomycota</taxon>
        <taxon>Saccharomycotina</taxon>
        <taxon>Pichiomycetes</taxon>
        <taxon>Debaryomycetaceae</taxon>
        <taxon>Diutina</taxon>
    </lineage>
</organism>
<dbReference type="SUPFAM" id="SSF48208">
    <property type="entry name" value="Six-hairpin glycosidases"/>
    <property type="match status" value="1"/>
</dbReference>
<dbReference type="InterPro" id="IPR011120">
    <property type="entry name" value="Trehalase_Ca-bd"/>
</dbReference>
<proteinExistence type="inferred from homology"/>
<dbReference type="PANTHER" id="PTHR23403">
    <property type="entry name" value="TREHALASE"/>
    <property type="match status" value="1"/>
</dbReference>
<dbReference type="PANTHER" id="PTHR23403:SF6">
    <property type="entry name" value="CYTOSOLIC NEUTRAL TREHALASE-RELATED"/>
    <property type="match status" value="1"/>
</dbReference>
<evidence type="ECO:0000256" key="5">
    <source>
        <dbReference type="RuleBase" id="RU361180"/>
    </source>
</evidence>
<dbReference type="InterPro" id="IPR001661">
    <property type="entry name" value="Glyco_hydro_37"/>
</dbReference>
<dbReference type="VEuPathDB" id="FungiDB:DIURU_004343"/>
<evidence type="ECO:0000256" key="4">
    <source>
        <dbReference type="ARBA" id="ARBA00023295"/>
    </source>
</evidence>
<comment type="similarity">
    <text evidence="2 5">Belongs to the glycosyl hydrolase 37 family.</text>
</comment>
<dbReference type="InterPro" id="IPR018232">
    <property type="entry name" value="Glyco_hydro_37_CS"/>
</dbReference>
<feature type="region of interest" description="Disordered" evidence="6">
    <location>
        <begin position="27"/>
        <end position="61"/>
    </location>
</feature>
<accession>A0A642UJZ9</accession>
<keyword evidence="4 5" id="KW-0326">Glycosidase</keyword>
<comment type="catalytic activity">
    <reaction evidence="1 5">
        <text>alpha,alpha-trehalose + H2O = alpha-D-glucose + beta-D-glucose</text>
        <dbReference type="Rhea" id="RHEA:32675"/>
        <dbReference type="ChEBI" id="CHEBI:15377"/>
        <dbReference type="ChEBI" id="CHEBI:15903"/>
        <dbReference type="ChEBI" id="CHEBI:16551"/>
        <dbReference type="ChEBI" id="CHEBI:17925"/>
        <dbReference type="EC" id="3.2.1.28"/>
    </reaction>
</comment>